<evidence type="ECO:0000313" key="2">
    <source>
        <dbReference type="EMBL" id="MCX3265612.1"/>
    </source>
</evidence>
<dbReference type="Proteomes" id="UP001142592">
    <property type="component" value="Unassembled WGS sequence"/>
</dbReference>
<proteinExistence type="predicted"/>
<reference evidence="2" key="1">
    <citation type="submission" date="2022-11" db="EMBL/GenBank/DDBJ databases">
        <authorList>
            <person name="Graham C."/>
            <person name="Newman J.D."/>
        </authorList>
    </citation>
    <scope>NUCLEOTIDE SEQUENCE</scope>
    <source>
        <strain evidence="2">DSM 19486</strain>
    </source>
</reference>
<accession>A0A9X3DE41</accession>
<comment type="caution">
    <text evidence="2">The sequence shown here is derived from an EMBL/GenBank/DDBJ whole genome shotgun (WGS) entry which is preliminary data.</text>
</comment>
<name>A0A9X3DE41_9SPHI</name>
<dbReference type="Pfam" id="PF21751">
    <property type="entry name" value="DACNV"/>
    <property type="match status" value="1"/>
</dbReference>
<dbReference type="RefSeq" id="WP_124914565.1">
    <property type="nucleotide sequence ID" value="NZ_JAPJUH010000003.1"/>
</dbReference>
<protein>
    <recommendedName>
        <fullName evidence="1">Probable sensor domain-containing protein</fullName>
    </recommendedName>
</protein>
<evidence type="ECO:0000259" key="1">
    <source>
        <dbReference type="Pfam" id="PF21751"/>
    </source>
</evidence>
<sequence>MENSRPQDLALLVQNKLRLAKNRTTVPDIGILEALFDCLFFSSMCKEESDLIRVTVTFIDPSNPDPTPPKIIVPERWSFVAFERPIAMSTKSLAKLSKAADPSCSSLAVYYNEQGQLFVWGMIDQAMHYQNFLNYESDTHSEQPGLFQVAVSDIGTLHVLFDYELLATLKQNVLVKRYLDVLTIGPISKILKKNAELLKLNIKEYLTEAYPEEAYEDWEEYLDGLWIQTFSRLLLKIQNYQHGGAILIADDHEDLDIKYKIHYQRLTNAMIAHARSAIDNFFFERTIDEQLEAGRRSINKRLYQHEALSINTKKGTGDEISGAISFIASQSCVDGVVLFDRNMVANGFGTVLRAKRMPRKIYVSATSTASSKSLTADDPKHYGTRHRSMIAYCWNHPNALGLVISQDGEIRVFSKIEDKLIMWENIKTQQYMTNKSQRQKTQMLKPSGQA</sequence>
<dbReference type="InterPro" id="IPR048551">
    <property type="entry name" value="DACNV"/>
</dbReference>
<dbReference type="AlphaFoldDB" id="A0A9X3DE41"/>
<dbReference type="EMBL" id="JAPJUH010000003">
    <property type="protein sequence ID" value="MCX3265612.1"/>
    <property type="molecule type" value="Genomic_DNA"/>
</dbReference>
<organism evidence="2 3">
    <name type="scientific">Pedobacter agri</name>
    <dbReference type="NCBI Taxonomy" id="454586"/>
    <lineage>
        <taxon>Bacteria</taxon>
        <taxon>Pseudomonadati</taxon>
        <taxon>Bacteroidota</taxon>
        <taxon>Sphingobacteriia</taxon>
        <taxon>Sphingobacteriales</taxon>
        <taxon>Sphingobacteriaceae</taxon>
        <taxon>Pedobacter</taxon>
    </lineage>
</organism>
<evidence type="ECO:0000313" key="3">
    <source>
        <dbReference type="Proteomes" id="UP001142592"/>
    </source>
</evidence>
<gene>
    <name evidence="2" type="ORF">OQZ29_12695</name>
</gene>
<keyword evidence="3" id="KW-1185">Reference proteome</keyword>
<feature type="domain" description="Probable sensor" evidence="1">
    <location>
        <begin position="22"/>
        <end position="123"/>
    </location>
</feature>